<accession>A0A5C3LV86</accession>
<gene>
    <name evidence="3" type="ORF">BDQ12DRAFT_263206</name>
</gene>
<feature type="region of interest" description="Disordered" evidence="2">
    <location>
        <begin position="1"/>
        <end position="34"/>
    </location>
</feature>
<organism evidence="3 4">
    <name type="scientific">Crucibulum laeve</name>
    <dbReference type="NCBI Taxonomy" id="68775"/>
    <lineage>
        <taxon>Eukaryota</taxon>
        <taxon>Fungi</taxon>
        <taxon>Dikarya</taxon>
        <taxon>Basidiomycota</taxon>
        <taxon>Agaricomycotina</taxon>
        <taxon>Agaricomycetes</taxon>
        <taxon>Agaricomycetidae</taxon>
        <taxon>Agaricales</taxon>
        <taxon>Agaricineae</taxon>
        <taxon>Nidulariaceae</taxon>
        <taxon>Crucibulum</taxon>
    </lineage>
</organism>
<keyword evidence="4" id="KW-1185">Reference proteome</keyword>
<name>A0A5C3LV86_9AGAR</name>
<proteinExistence type="predicted"/>
<reference evidence="3 4" key="1">
    <citation type="journal article" date="2019" name="Nat. Ecol. Evol.">
        <title>Megaphylogeny resolves global patterns of mushroom evolution.</title>
        <authorList>
            <person name="Varga T."/>
            <person name="Krizsan K."/>
            <person name="Foldi C."/>
            <person name="Dima B."/>
            <person name="Sanchez-Garcia M."/>
            <person name="Sanchez-Ramirez S."/>
            <person name="Szollosi G.J."/>
            <person name="Szarkandi J.G."/>
            <person name="Papp V."/>
            <person name="Albert L."/>
            <person name="Andreopoulos W."/>
            <person name="Angelini C."/>
            <person name="Antonin V."/>
            <person name="Barry K.W."/>
            <person name="Bougher N.L."/>
            <person name="Buchanan P."/>
            <person name="Buyck B."/>
            <person name="Bense V."/>
            <person name="Catcheside P."/>
            <person name="Chovatia M."/>
            <person name="Cooper J."/>
            <person name="Damon W."/>
            <person name="Desjardin D."/>
            <person name="Finy P."/>
            <person name="Geml J."/>
            <person name="Haridas S."/>
            <person name="Hughes K."/>
            <person name="Justo A."/>
            <person name="Karasinski D."/>
            <person name="Kautmanova I."/>
            <person name="Kiss B."/>
            <person name="Kocsube S."/>
            <person name="Kotiranta H."/>
            <person name="LaButti K.M."/>
            <person name="Lechner B.E."/>
            <person name="Liimatainen K."/>
            <person name="Lipzen A."/>
            <person name="Lukacs Z."/>
            <person name="Mihaltcheva S."/>
            <person name="Morgado L.N."/>
            <person name="Niskanen T."/>
            <person name="Noordeloos M.E."/>
            <person name="Ohm R.A."/>
            <person name="Ortiz-Santana B."/>
            <person name="Ovrebo C."/>
            <person name="Racz N."/>
            <person name="Riley R."/>
            <person name="Savchenko A."/>
            <person name="Shiryaev A."/>
            <person name="Soop K."/>
            <person name="Spirin V."/>
            <person name="Szebenyi C."/>
            <person name="Tomsovsky M."/>
            <person name="Tulloss R.E."/>
            <person name="Uehling J."/>
            <person name="Grigoriev I.V."/>
            <person name="Vagvolgyi C."/>
            <person name="Papp T."/>
            <person name="Martin F.M."/>
            <person name="Miettinen O."/>
            <person name="Hibbett D.S."/>
            <person name="Nagy L.G."/>
        </authorList>
    </citation>
    <scope>NUCLEOTIDE SEQUENCE [LARGE SCALE GENOMIC DNA]</scope>
    <source>
        <strain evidence="3 4">CBS 166.37</strain>
    </source>
</reference>
<keyword evidence="1" id="KW-0175">Coiled coil</keyword>
<dbReference type="OrthoDB" id="3268221at2759"/>
<evidence type="ECO:0000256" key="1">
    <source>
        <dbReference type="SAM" id="Coils"/>
    </source>
</evidence>
<dbReference type="AlphaFoldDB" id="A0A5C3LV86"/>
<evidence type="ECO:0000313" key="3">
    <source>
        <dbReference type="EMBL" id="TFK36026.1"/>
    </source>
</evidence>
<feature type="coiled-coil region" evidence="1">
    <location>
        <begin position="71"/>
        <end position="119"/>
    </location>
</feature>
<evidence type="ECO:0000313" key="4">
    <source>
        <dbReference type="Proteomes" id="UP000308652"/>
    </source>
</evidence>
<sequence length="132" mass="14892">MNGRLDLSPTDSHPNHTSSKHKSDPLSIPTCKSDPTTTASLLLLTTERLAQETACANAAERQTQEVLGHLREAVEERRRKVKAKVRGAKEELGLYKIQLDEAQKEILRAQSIVDRVQQELYDAEDRARRDCD</sequence>
<evidence type="ECO:0000256" key="2">
    <source>
        <dbReference type="SAM" id="MobiDB-lite"/>
    </source>
</evidence>
<protein>
    <submittedName>
        <fullName evidence="3">Uncharacterized protein</fullName>
    </submittedName>
</protein>
<dbReference type="EMBL" id="ML213617">
    <property type="protein sequence ID" value="TFK36026.1"/>
    <property type="molecule type" value="Genomic_DNA"/>
</dbReference>
<dbReference type="STRING" id="68775.A0A5C3LV86"/>
<dbReference type="Proteomes" id="UP000308652">
    <property type="component" value="Unassembled WGS sequence"/>
</dbReference>